<feature type="transmembrane region" description="Helical" evidence="2">
    <location>
        <begin position="56"/>
        <end position="74"/>
    </location>
</feature>
<dbReference type="EMBL" id="JBBHLI010000016">
    <property type="protein sequence ID" value="MEK9502848.1"/>
    <property type="molecule type" value="Genomic_DNA"/>
</dbReference>
<comment type="caution">
    <text evidence="3">The sequence shown here is derived from an EMBL/GenBank/DDBJ whole genome shotgun (WGS) entry which is preliminary data.</text>
</comment>
<evidence type="ECO:0000256" key="2">
    <source>
        <dbReference type="SAM" id="Phobius"/>
    </source>
</evidence>
<feature type="region of interest" description="Disordered" evidence="1">
    <location>
        <begin position="1"/>
        <end position="22"/>
    </location>
</feature>
<feature type="compositionally biased region" description="Basic and acidic residues" evidence="1">
    <location>
        <begin position="1"/>
        <end position="19"/>
    </location>
</feature>
<reference evidence="3 4" key="1">
    <citation type="submission" date="2024-02" db="EMBL/GenBank/DDBJ databases">
        <title>A novel Gemmatimonadota bacterium.</title>
        <authorList>
            <person name="Du Z.-J."/>
            <person name="Ye Y.-Q."/>
        </authorList>
    </citation>
    <scope>NUCLEOTIDE SEQUENCE [LARGE SCALE GENOMIC DNA]</scope>
    <source>
        <strain evidence="3 4">DH-20</strain>
    </source>
</reference>
<evidence type="ECO:0000313" key="3">
    <source>
        <dbReference type="EMBL" id="MEK9502848.1"/>
    </source>
</evidence>
<protein>
    <submittedName>
        <fullName evidence="3">AtpZ/AtpI family protein</fullName>
    </submittedName>
</protein>
<name>A0ABU9EDP5_9BACT</name>
<proteinExistence type="predicted"/>
<keyword evidence="2" id="KW-0812">Transmembrane</keyword>
<evidence type="ECO:0000256" key="1">
    <source>
        <dbReference type="SAM" id="MobiDB-lite"/>
    </source>
</evidence>
<dbReference type="InterPro" id="IPR032820">
    <property type="entry name" value="ATPase_put"/>
</dbReference>
<sequence>MTHRDPEHRPRTKGGDSEIQRASGEALGHGFTIAAAIGLFLWAGDRLDRALGTSPLFALTGALVGAAAGFYRMYAHLTAGQRSSDADRDEQE</sequence>
<dbReference type="Pfam" id="PF09527">
    <property type="entry name" value="ATPase_gene1"/>
    <property type="match status" value="1"/>
</dbReference>
<dbReference type="Proteomes" id="UP001484239">
    <property type="component" value="Unassembled WGS sequence"/>
</dbReference>
<organism evidence="3 4">
    <name type="scientific">Gaopeijia maritima</name>
    <dbReference type="NCBI Taxonomy" id="3119007"/>
    <lineage>
        <taxon>Bacteria</taxon>
        <taxon>Pseudomonadati</taxon>
        <taxon>Gemmatimonadota</taxon>
        <taxon>Longimicrobiia</taxon>
        <taxon>Gaopeijiales</taxon>
        <taxon>Gaopeijiaceae</taxon>
        <taxon>Gaopeijia</taxon>
    </lineage>
</organism>
<accession>A0ABU9EDP5</accession>
<feature type="transmembrane region" description="Helical" evidence="2">
    <location>
        <begin position="26"/>
        <end position="44"/>
    </location>
</feature>
<keyword evidence="2" id="KW-0472">Membrane</keyword>
<evidence type="ECO:0000313" key="4">
    <source>
        <dbReference type="Proteomes" id="UP001484239"/>
    </source>
</evidence>
<gene>
    <name evidence="3" type="ORF">WI372_17765</name>
</gene>
<keyword evidence="4" id="KW-1185">Reference proteome</keyword>
<keyword evidence="2" id="KW-1133">Transmembrane helix</keyword>
<dbReference type="RefSeq" id="WP_405281838.1">
    <property type="nucleotide sequence ID" value="NZ_CP144380.1"/>
</dbReference>